<evidence type="ECO:0000313" key="2">
    <source>
        <dbReference type="Proteomes" id="UP000014155"/>
    </source>
</evidence>
<dbReference type="AlphaFoldDB" id="S0FUR4"/>
<dbReference type="PATRIC" id="fig|1195236.3.peg.2073"/>
<dbReference type="STRING" id="1195236.CTER_1749"/>
<comment type="caution">
    <text evidence="1">The sequence shown here is derived from an EMBL/GenBank/DDBJ whole genome shotgun (WGS) entry which is preliminary data.</text>
</comment>
<accession>S0FUR4</accession>
<proteinExistence type="predicted"/>
<organism evidence="1 2">
    <name type="scientific">Ruminiclostridium cellobioparum subsp. termitidis CT1112</name>
    <dbReference type="NCBI Taxonomy" id="1195236"/>
    <lineage>
        <taxon>Bacteria</taxon>
        <taxon>Bacillati</taxon>
        <taxon>Bacillota</taxon>
        <taxon>Clostridia</taxon>
        <taxon>Eubacteriales</taxon>
        <taxon>Oscillospiraceae</taxon>
        <taxon>Ruminiclostridium</taxon>
    </lineage>
</organism>
<dbReference type="eggNOG" id="ENOG50343KI">
    <property type="taxonomic scope" value="Bacteria"/>
</dbReference>
<dbReference type="RefSeq" id="WP_004625265.1">
    <property type="nucleotide sequence ID" value="NZ_AORV01000028.1"/>
</dbReference>
<gene>
    <name evidence="1" type="ORF">CTER_1749</name>
</gene>
<evidence type="ECO:0000313" key="1">
    <source>
        <dbReference type="EMBL" id="EMS72273.1"/>
    </source>
</evidence>
<dbReference type="EMBL" id="AORV01000028">
    <property type="protein sequence ID" value="EMS72273.1"/>
    <property type="molecule type" value="Genomic_DNA"/>
</dbReference>
<keyword evidence="2" id="KW-1185">Reference proteome</keyword>
<reference evidence="1 2" key="1">
    <citation type="journal article" date="2013" name="Genome Announc.">
        <title>Draft Genome Sequence of the Cellulolytic, Mesophilic, Anaerobic Bacterium Clostridium termitidis Strain CT1112 (DSM 5398).</title>
        <authorList>
            <person name="Lal S."/>
            <person name="Ramachandran U."/>
            <person name="Zhang X."/>
            <person name="Munir R."/>
            <person name="Sparling R."/>
            <person name="Levin D.B."/>
        </authorList>
    </citation>
    <scope>NUCLEOTIDE SEQUENCE [LARGE SCALE GENOMIC DNA]</scope>
    <source>
        <strain evidence="1 2">CT1112</strain>
    </source>
</reference>
<name>S0FUR4_RUMCE</name>
<protein>
    <submittedName>
        <fullName evidence="1">Uncharacterized protein</fullName>
    </submittedName>
</protein>
<sequence length="74" mass="8184">MEIIQGISIWLGPACITGCTVRAIYCLIVSNYSEDDSAMYKKRAKNAVKFAIIAALAETIKQLAEYYYNGGRSI</sequence>
<dbReference type="Proteomes" id="UP000014155">
    <property type="component" value="Unassembled WGS sequence"/>
</dbReference>